<evidence type="ECO:0000313" key="2">
    <source>
        <dbReference type="Proteomes" id="UP000383122"/>
    </source>
</evidence>
<dbReference type="Proteomes" id="UP000383122">
    <property type="component" value="Unassembled WGS sequence"/>
</dbReference>
<proteinExistence type="predicted"/>
<dbReference type="EMBL" id="CABPSP010000022">
    <property type="protein sequence ID" value="VVE75889.1"/>
    <property type="molecule type" value="Genomic_DNA"/>
</dbReference>
<dbReference type="OrthoDB" id="2971455at2"/>
<accession>A0A5E5AQ72</accession>
<sequence length="71" mass="7662">MEKSHSAPKCPDCGVLGIQHIVSTPSEQQSSAGDTWFEVAHCNSCGHVYGAFAKVVNRPTPIVRTKSLAMY</sequence>
<evidence type="ECO:0000313" key="1">
    <source>
        <dbReference type="EMBL" id="VVE75889.1"/>
    </source>
</evidence>
<keyword evidence="2" id="KW-1185">Reference proteome</keyword>
<gene>
    <name evidence="1" type="ORF">PAN31117_05277</name>
</gene>
<protein>
    <submittedName>
        <fullName evidence="1">Uncharacterized protein</fullName>
    </submittedName>
</protein>
<reference evidence="1 2" key="1">
    <citation type="submission" date="2019-08" db="EMBL/GenBank/DDBJ databases">
        <authorList>
            <person name="Peeters C."/>
        </authorList>
    </citation>
    <scope>NUCLEOTIDE SEQUENCE [LARGE SCALE GENOMIC DNA]</scope>
    <source>
        <strain evidence="1 2">LMG 31117</strain>
    </source>
</reference>
<dbReference type="AlphaFoldDB" id="A0A5E5AQ72"/>
<name>A0A5E5AQ72_9BURK</name>
<organism evidence="1 2">
    <name type="scientific">Pandoraea anapnoica</name>
    <dbReference type="NCBI Taxonomy" id="2508301"/>
    <lineage>
        <taxon>Bacteria</taxon>
        <taxon>Pseudomonadati</taxon>
        <taxon>Pseudomonadota</taxon>
        <taxon>Betaproteobacteria</taxon>
        <taxon>Burkholderiales</taxon>
        <taxon>Burkholderiaceae</taxon>
        <taxon>Pandoraea</taxon>
    </lineage>
</organism>